<protein>
    <recommendedName>
        <fullName evidence="6">Receptor expression-enhancing protein</fullName>
    </recommendedName>
</protein>
<dbReference type="PANTHER" id="PTHR12300:SF161">
    <property type="entry name" value="RECEPTOR EXPRESSION-ENHANCING PROTEIN"/>
    <property type="match status" value="1"/>
</dbReference>
<evidence type="ECO:0000256" key="3">
    <source>
        <dbReference type="ARBA" id="ARBA00022692"/>
    </source>
</evidence>
<proteinExistence type="inferred from homology"/>
<dbReference type="WBParaSite" id="EN70_6431">
    <property type="protein sequence ID" value="EN70_6431"/>
    <property type="gene ID" value="EN70_6431"/>
</dbReference>
<dbReference type="InterPro" id="IPR004345">
    <property type="entry name" value="TB2_DP1_HVA22"/>
</dbReference>
<keyword evidence="3 6" id="KW-0812">Transmembrane</keyword>
<evidence type="ECO:0000256" key="6">
    <source>
        <dbReference type="RuleBase" id="RU362006"/>
    </source>
</evidence>
<evidence type="ECO:0000256" key="2">
    <source>
        <dbReference type="ARBA" id="ARBA00008573"/>
    </source>
</evidence>
<evidence type="ECO:0000256" key="4">
    <source>
        <dbReference type="ARBA" id="ARBA00022989"/>
    </source>
</evidence>
<dbReference type="GO" id="GO:0016020">
    <property type="term" value="C:membrane"/>
    <property type="evidence" value="ECO:0007669"/>
    <property type="project" value="UniProtKB-SubCell"/>
</dbReference>
<evidence type="ECO:0000313" key="7">
    <source>
        <dbReference type="Proteomes" id="UP000095285"/>
    </source>
</evidence>
<evidence type="ECO:0000313" key="8">
    <source>
        <dbReference type="WBParaSite" id="EN70_6431"/>
    </source>
</evidence>
<keyword evidence="7" id="KW-1185">Reference proteome</keyword>
<organism evidence="7 8">
    <name type="scientific">Loa loa</name>
    <name type="common">Eye worm</name>
    <name type="synonym">Filaria loa</name>
    <dbReference type="NCBI Taxonomy" id="7209"/>
    <lineage>
        <taxon>Eukaryota</taxon>
        <taxon>Metazoa</taxon>
        <taxon>Ecdysozoa</taxon>
        <taxon>Nematoda</taxon>
        <taxon>Chromadorea</taxon>
        <taxon>Rhabditida</taxon>
        <taxon>Spirurina</taxon>
        <taxon>Spiruromorpha</taxon>
        <taxon>Filarioidea</taxon>
        <taxon>Onchocercidae</taxon>
        <taxon>Loa</taxon>
    </lineage>
</organism>
<dbReference type="AlphaFoldDB" id="A0A1I7VUR2"/>
<dbReference type="PANTHER" id="PTHR12300">
    <property type="entry name" value="HVA22-LIKE PROTEINS"/>
    <property type="match status" value="1"/>
</dbReference>
<dbReference type="Proteomes" id="UP000095285">
    <property type="component" value="Unassembled WGS sequence"/>
</dbReference>
<comment type="subcellular location">
    <subcellularLocation>
        <location evidence="1 6">Membrane</location>
        <topology evidence="1 6">Multi-pass membrane protein</topology>
    </subcellularLocation>
</comment>
<name>A0A1I7VUR2_LOALO</name>
<feature type="transmembrane region" description="Helical" evidence="6">
    <location>
        <begin position="77"/>
        <end position="97"/>
    </location>
</feature>
<evidence type="ECO:0000256" key="5">
    <source>
        <dbReference type="ARBA" id="ARBA00023136"/>
    </source>
</evidence>
<reference evidence="7" key="1">
    <citation type="submission" date="2012-04" db="EMBL/GenBank/DDBJ databases">
        <title>The Genome Sequence of Loa loa.</title>
        <authorList>
            <consortium name="The Broad Institute Genome Sequencing Platform"/>
            <consortium name="Broad Institute Genome Sequencing Center for Infectious Disease"/>
            <person name="Nutman T.B."/>
            <person name="Fink D.L."/>
            <person name="Russ C."/>
            <person name="Young S."/>
            <person name="Zeng Q."/>
            <person name="Gargeya S."/>
            <person name="Alvarado L."/>
            <person name="Berlin A."/>
            <person name="Chapman S.B."/>
            <person name="Chen Z."/>
            <person name="Freedman E."/>
            <person name="Gellesch M."/>
            <person name="Goldberg J."/>
            <person name="Griggs A."/>
            <person name="Gujja S."/>
            <person name="Heilman E.R."/>
            <person name="Heiman D."/>
            <person name="Howarth C."/>
            <person name="Mehta T."/>
            <person name="Neiman D."/>
            <person name="Pearson M."/>
            <person name="Roberts A."/>
            <person name="Saif S."/>
            <person name="Shea T."/>
            <person name="Shenoy N."/>
            <person name="Sisk P."/>
            <person name="Stolte C."/>
            <person name="Sykes S."/>
            <person name="White J."/>
            <person name="Yandava C."/>
            <person name="Haas B."/>
            <person name="Henn M.R."/>
            <person name="Nusbaum C."/>
            <person name="Birren B."/>
        </authorList>
    </citation>
    <scope>NUCLEOTIDE SEQUENCE [LARGE SCALE GENOMIC DNA]</scope>
</reference>
<comment type="similarity">
    <text evidence="2 6">Belongs to the DP1 family.</text>
</comment>
<dbReference type="STRING" id="7209.A0A1I7VUR2"/>
<dbReference type="Pfam" id="PF03134">
    <property type="entry name" value="TB2_DP1_HVA22"/>
    <property type="match status" value="1"/>
</dbReference>
<evidence type="ECO:0000256" key="1">
    <source>
        <dbReference type="ARBA" id="ARBA00004141"/>
    </source>
</evidence>
<reference evidence="8" key="2">
    <citation type="submission" date="2016-11" db="UniProtKB">
        <authorList>
            <consortium name="WormBaseParasite"/>
        </authorList>
    </citation>
    <scope>IDENTIFICATION</scope>
</reference>
<feature type="transmembrane region" description="Helical" evidence="6">
    <location>
        <begin position="103"/>
        <end position="119"/>
    </location>
</feature>
<accession>A0A1I7VUR2</accession>
<keyword evidence="5 6" id="KW-0472">Membrane</keyword>
<sequence length="163" mass="19033">MATLVEADRRLSNVSLDERDLSGSERIFHGVTHKPQLFAFLCNKRYANLNNLLPPVELKASREQAIRTPNKEDDTQWLMYWTVFATFSIVDSMVSVITNSLPIYWLLKAAFLLYLYVPNSNGTQMLFYNIVNPIISVIDDFINSSYQSKRFNEFKNNHRYRLI</sequence>
<keyword evidence="4 6" id="KW-1133">Transmembrane helix</keyword>